<dbReference type="Pfam" id="PF00359">
    <property type="entry name" value="PTS_EIIA_2"/>
    <property type="match status" value="1"/>
</dbReference>
<evidence type="ECO:0000259" key="8">
    <source>
        <dbReference type="PROSITE" id="PS51372"/>
    </source>
</evidence>
<dbReference type="Gene3D" id="1.10.1790.10">
    <property type="entry name" value="PRD domain"/>
    <property type="match status" value="2"/>
</dbReference>
<evidence type="ECO:0000256" key="2">
    <source>
        <dbReference type="ARBA" id="ARBA00022737"/>
    </source>
</evidence>
<dbReference type="InterPro" id="IPR050661">
    <property type="entry name" value="BglG_antiterminators"/>
</dbReference>
<organism evidence="9 10">
    <name type="scientific">Streptococcus oriscaviae</name>
    <dbReference type="NCBI Taxonomy" id="2781599"/>
    <lineage>
        <taxon>Bacteria</taxon>
        <taxon>Bacillati</taxon>
        <taxon>Bacillota</taxon>
        <taxon>Bacilli</taxon>
        <taxon>Lactobacillales</taxon>
        <taxon>Streptococcaceae</taxon>
        <taxon>Streptococcus</taxon>
    </lineage>
</organism>
<name>A0ABX7YI99_9STRE</name>
<dbReference type="InterPro" id="IPR011608">
    <property type="entry name" value="PRD"/>
</dbReference>
<accession>A0ABX7YI99</accession>
<dbReference type="Pfam" id="PF05043">
    <property type="entry name" value="Mga"/>
    <property type="match status" value="1"/>
</dbReference>
<dbReference type="PANTHER" id="PTHR30185">
    <property type="entry name" value="CRYPTIC BETA-GLUCOSIDE BGL OPERON ANTITERMINATOR"/>
    <property type="match status" value="1"/>
</dbReference>
<evidence type="ECO:0000256" key="1">
    <source>
        <dbReference type="ARBA" id="ARBA00022679"/>
    </source>
</evidence>
<evidence type="ECO:0000313" key="10">
    <source>
        <dbReference type="Proteomes" id="UP000677616"/>
    </source>
</evidence>
<dbReference type="InterPro" id="IPR007737">
    <property type="entry name" value="Mga_HTH"/>
</dbReference>
<dbReference type="PROSITE" id="PS51099">
    <property type="entry name" value="PTS_EIIB_TYPE_2"/>
    <property type="match status" value="1"/>
</dbReference>
<evidence type="ECO:0000313" key="9">
    <source>
        <dbReference type="EMBL" id="QUE53367.1"/>
    </source>
</evidence>
<evidence type="ECO:0000256" key="5">
    <source>
        <dbReference type="ARBA" id="ARBA00023163"/>
    </source>
</evidence>
<keyword evidence="2" id="KW-0677">Repeat</keyword>
<dbReference type="SUPFAM" id="SSF63520">
    <property type="entry name" value="PTS-regulatory domain, PRD"/>
    <property type="match status" value="2"/>
</dbReference>
<dbReference type="InterPro" id="IPR036388">
    <property type="entry name" value="WH-like_DNA-bd_sf"/>
</dbReference>
<evidence type="ECO:0000259" key="6">
    <source>
        <dbReference type="PROSITE" id="PS51094"/>
    </source>
</evidence>
<dbReference type="CDD" id="cd05568">
    <property type="entry name" value="PTS_IIB_bgl_like"/>
    <property type="match status" value="1"/>
</dbReference>
<gene>
    <name evidence="9" type="ORF">INT76_05625</name>
</gene>
<dbReference type="InterPro" id="IPR013196">
    <property type="entry name" value="HTH_11"/>
</dbReference>
<dbReference type="EMBL" id="CP073084">
    <property type="protein sequence ID" value="QUE53367.1"/>
    <property type="molecule type" value="Genomic_DNA"/>
</dbReference>
<evidence type="ECO:0000256" key="4">
    <source>
        <dbReference type="ARBA" id="ARBA00023159"/>
    </source>
</evidence>
<dbReference type="RefSeq" id="WP_212569561.1">
    <property type="nucleotide sequence ID" value="NZ_CP073084.1"/>
</dbReference>
<keyword evidence="4" id="KW-0010">Activator</keyword>
<dbReference type="Proteomes" id="UP000677616">
    <property type="component" value="Chromosome"/>
</dbReference>
<dbReference type="InterPro" id="IPR002178">
    <property type="entry name" value="PTS_EIIA_type-2_dom"/>
</dbReference>
<dbReference type="PANTHER" id="PTHR30185:SF18">
    <property type="entry name" value="TRANSCRIPTIONAL REGULATOR MTLR"/>
    <property type="match status" value="1"/>
</dbReference>
<proteinExistence type="predicted"/>
<dbReference type="Gene3D" id="3.40.930.10">
    <property type="entry name" value="Mannitol-specific EII, Chain A"/>
    <property type="match status" value="1"/>
</dbReference>
<dbReference type="Gene3D" id="3.40.50.2300">
    <property type="match status" value="1"/>
</dbReference>
<keyword evidence="5" id="KW-0804">Transcription</keyword>
<feature type="domain" description="PTS EIIA type-2" evidence="6">
    <location>
        <begin position="513"/>
        <end position="656"/>
    </location>
</feature>
<keyword evidence="10" id="KW-1185">Reference proteome</keyword>
<dbReference type="Pfam" id="PF00874">
    <property type="entry name" value="PRD"/>
    <property type="match status" value="2"/>
</dbReference>
<keyword evidence="3" id="KW-0805">Transcription regulation</keyword>
<protein>
    <submittedName>
        <fullName evidence="9">Transcription antiterminator</fullName>
    </submittedName>
</protein>
<evidence type="ECO:0000256" key="3">
    <source>
        <dbReference type="ARBA" id="ARBA00023015"/>
    </source>
</evidence>
<dbReference type="PROSITE" id="PS51094">
    <property type="entry name" value="PTS_EIIA_TYPE_2"/>
    <property type="match status" value="1"/>
</dbReference>
<dbReference type="InterPro" id="IPR013011">
    <property type="entry name" value="PTS_EIIB_2"/>
</dbReference>
<keyword evidence="1" id="KW-0808">Transferase</keyword>
<evidence type="ECO:0000259" key="7">
    <source>
        <dbReference type="PROSITE" id="PS51099"/>
    </source>
</evidence>
<feature type="domain" description="PRD" evidence="8">
    <location>
        <begin position="296"/>
        <end position="403"/>
    </location>
</feature>
<feature type="domain" description="PRD" evidence="8">
    <location>
        <begin position="191"/>
        <end position="295"/>
    </location>
</feature>
<dbReference type="InterPro" id="IPR036095">
    <property type="entry name" value="PTS_EIIB-like_sf"/>
</dbReference>
<dbReference type="InterPro" id="IPR016152">
    <property type="entry name" value="PTrfase/Anion_transptr"/>
</dbReference>
<dbReference type="PROSITE" id="PS51372">
    <property type="entry name" value="PRD_2"/>
    <property type="match status" value="2"/>
</dbReference>
<reference evidence="9 10" key="1">
    <citation type="submission" date="2021-04" db="EMBL/GenBank/DDBJ databases">
        <title>Complete genome sequence of a novel Streptococcus species.</title>
        <authorList>
            <person name="Teng J.L.L."/>
        </authorList>
    </citation>
    <scope>NUCLEOTIDE SEQUENCE [LARGE SCALE GENOMIC DNA]</scope>
    <source>
        <strain evidence="9 10">HKU75</strain>
    </source>
</reference>
<feature type="domain" description="PTS EIIB type-2" evidence="7">
    <location>
        <begin position="406"/>
        <end position="498"/>
    </location>
</feature>
<dbReference type="SUPFAM" id="SSF52794">
    <property type="entry name" value="PTS system IIB component-like"/>
    <property type="match status" value="1"/>
</dbReference>
<dbReference type="SUPFAM" id="SSF55804">
    <property type="entry name" value="Phoshotransferase/anion transport protein"/>
    <property type="match status" value="1"/>
</dbReference>
<sequence length="658" mass="75040">MNQREMALLEIFLNHSQQGYLSSRFLAEEMSLSDRTVRKIIRDVSQSQDQLGLRIHSLPSKGYRLEIVDPDLFRSTYETIKADRSSHKQRGNLEWQRDREHYLLHQLFFEGEKIPAQDLTKLLHISPSALSKLLASIRERLTPYSLSLSRNEEGNLAVEGFERDKRHFIVEYFLSRQVNQPLLGYLEEIPLFENIDTRKLYTAILEVSREEDLSLSDYSLTNLLVHLALAIERISSGHTVRPLPLGQEEAYIKSREISLKMMERIRLYLGIDLPQAEADYMALHLLGKGNTSLPSDFQPISDSDLMLVLEDLSKHLPQGLVADDLLLEGLRDHLSPLLLRLQNGIRLDNPLYQELKDSYGSLIVATKEAFSKLPCLVLYQVSNPEWAYITLHILAALERQKSKESLRVLLVCGTGVGSAQVLQHRLMSHFGQRLDILACVSFHELFRQDLSQVDLILSAIDLTGHVFPKPVISISVLLPQADIQKIEAYLATGHSSGQGQVHPLSELEEACQHCFSEDRFFYQEEAMSKEDLLKEMIGRLTDSSKEGFVEDFYQQILTREELGSLIFAEGIAFPHPAKSLSMQEEIVVAICSRPLVWNEDGQDVSVVILLSPSLWENKHMKLLTQHLARLLDSITFRERLLLEPTLDTLTQLICTKEV</sequence>
<dbReference type="Pfam" id="PF08279">
    <property type="entry name" value="HTH_11"/>
    <property type="match status" value="1"/>
</dbReference>
<dbReference type="InterPro" id="IPR036634">
    <property type="entry name" value="PRD_sf"/>
</dbReference>
<dbReference type="Gene3D" id="1.10.10.10">
    <property type="entry name" value="Winged helix-like DNA-binding domain superfamily/Winged helix DNA-binding domain"/>
    <property type="match status" value="1"/>
</dbReference>